<evidence type="ECO:0000313" key="8">
    <source>
        <dbReference type="EMBL" id="SEB55846.1"/>
    </source>
</evidence>
<protein>
    <submittedName>
        <fullName evidence="8">RNA polymerase sigma-70 factor, ECF subfamily</fullName>
    </submittedName>
</protein>
<evidence type="ECO:0000259" key="7">
    <source>
        <dbReference type="Pfam" id="PF08281"/>
    </source>
</evidence>
<dbReference type="GO" id="GO:0016987">
    <property type="term" value="F:sigma factor activity"/>
    <property type="evidence" value="ECO:0007669"/>
    <property type="project" value="UniProtKB-KW"/>
</dbReference>
<evidence type="ECO:0000256" key="2">
    <source>
        <dbReference type="ARBA" id="ARBA00023015"/>
    </source>
</evidence>
<organism evidence="8 9">
    <name type="scientific">Streptomyces melanosporofaciens</name>
    <dbReference type="NCBI Taxonomy" id="67327"/>
    <lineage>
        <taxon>Bacteria</taxon>
        <taxon>Bacillati</taxon>
        <taxon>Actinomycetota</taxon>
        <taxon>Actinomycetes</taxon>
        <taxon>Kitasatosporales</taxon>
        <taxon>Streptomycetaceae</taxon>
        <taxon>Streptomyces</taxon>
        <taxon>Streptomyces violaceusniger group</taxon>
    </lineage>
</organism>
<reference evidence="9" key="1">
    <citation type="submission" date="2016-10" db="EMBL/GenBank/DDBJ databases">
        <authorList>
            <person name="Varghese N."/>
            <person name="Submissions S."/>
        </authorList>
    </citation>
    <scope>NUCLEOTIDE SEQUENCE [LARGE SCALE GENOMIC DNA]</scope>
    <source>
        <strain evidence="9">DSM 40318</strain>
    </source>
</reference>
<dbReference type="Pfam" id="PF08281">
    <property type="entry name" value="Sigma70_r4_2"/>
    <property type="match status" value="1"/>
</dbReference>
<feature type="compositionally biased region" description="Basic residues" evidence="6">
    <location>
        <begin position="1"/>
        <end position="12"/>
    </location>
</feature>
<dbReference type="InterPro" id="IPR039425">
    <property type="entry name" value="RNA_pol_sigma-70-like"/>
</dbReference>
<dbReference type="InterPro" id="IPR013249">
    <property type="entry name" value="RNA_pol_sigma70_r4_t2"/>
</dbReference>
<dbReference type="Gene3D" id="1.10.10.10">
    <property type="entry name" value="Winged helix-like DNA-binding domain superfamily/Winged helix DNA-binding domain"/>
    <property type="match status" value="1"/>
</dbReference>
<feature type="compositionally biased region" description="Basic and acidic residues" evidence="6">
    <location>
        <begin position="13"/>
        <end position="27"/>
    </location>
</feature>
<dbReference type="Proteomes" id="UP000198609">
    <property type="component" value="Unassembled WGS sequence"/>
</dbReference>
<keyword evidence="3" id="KW-0731">Sigma factor</keyword>
<keyword evidence="2" id="KW-0805">Transcription regulation</keyword>
<evidence type="ECO:0000256" key="3">
    <source>
        <dbReference type="ARBA" id="ARBA00023082"/>
    </source>
</evidence>
<dbReference type="EMBL" id="FNST01000002">
    <property type="protein sequence ID" value="SEB55846.1"/>
    <property type="molecule type" value="Genomic_DNA"/>
</dbReference>
<keyword evidence="4" id="KW-0238">DNA-binding</keyword>
<dbReference type="PANTHER" id="PTHR43133">
    <property type="entry name" value="RNA POLYMERASE ECF-TYPE SIGMA FACTO"/>
    <property type="match status" value="1"/>
</dbReference>
<dbReference type="InterPro" id="IPR036388">
    <property type="entry name" value="WH-like_DNA-bd_sf"/>
</dbReference>
<evidence type="ECO:0000256" key="5">
    <source>
        <dbReference type="ARBA" id="ARBA00023163"/>
    </source>
</evidence>
<name>A0A1H4KC53_STRMJ</name>
<evidence type="ECO:0000256" key="1">
    <source>
        <dbReference type="ARBA" id="ARBA00010641"/>
    </source>
</evidence>
<comment type="similarity">
    <text evidence="1">Belongs to the sigma-70 factor family. ECF subfamily.</text>
</comment>
<dbReference type="CDD" id="cd06171">
    <property type="entry name" value="Sigma70_r4"/>
    <property type="match status" value="1"/>
</dbReference>
<feature type="domain" description="RNA polymerase sigma factor 70 region 4 type 2" evidence="7">
    <location>
        <begin position="141"/>
        <end position="190"/>
    </location>
</feature>
<gene>
    <name evidence="8" type="ORF">SAMN04490356_0563</name>
</gene>
<dbReference type="InterPro" id="IPR013324">
    <property type="entry name" value="RNA_pol_sigma_r3/r4-like"/>
</dbReference>
<dbReference type="InterPro" id="IPR014284">
    <property type="entry name" value="RNA_pol_sigma-70_dom"/>
</dbReference>
<proteinExistence type="inferred from homology"/>
<keyword evidence="5" id="KW-0804">Transcription</keyword>
<feature type="region of interest" description="Disordered" evidence="6">
    <location>
        <begin position="1"/>
        <end position="40"/>
    </location>
</feature>
<dbReference type="RefSeq" id="WP_093460101.1">
    <property type="nucleotide sequence ID" value="NZ_FNST01000002.1"/>
</dbReference>
<dbReference type="NCBIfam" id="TIGR02937">
    <property type="entry name" value="sigma70-ECF"/>
    <property type="match status" value="1"/>
</dbReference>
<dbReference type="GO" id="GO:0003677">
    <property type="term" value="F:DNA binding"/>
    <property type="evidence" value="ECO:0007669"/>
    <property type="project" value="UniProtKB-KW"/>
</dbReference>
<dbReference type="GO" id="GO:0006352">
    <property type="term" value="P:DNA-templated transcription initiation"/>
    <property type="evidence" value="ECO:0007669"/>
    <property type="project" value="InterPro"/>
</dbReference>
<evidence type="ECO:0000313" key="9">
    <source>
        <dbReference type="Proteomes" id="UP000198609"/>
    </source>
</evidence>
<sequence>MTGRRRTLRRIGRRADAADPRGPDRNTPDTLTPDTLTPDRTDVDVSRVRAILALGGVPWGDLDDGVQEVRLKLLEQRADPDRTAVRDTSAWSSVVAARVAADWHRAGARDDGLRARLAARWAQQPVAQHTEEDRTTALAVADGLGSLPPHQRQILTLRYYADLPVRDIATLLGVPEGTVKSRLHTAVAALRTRLRETEVIHGDRTDRD</sequence>
<accession>A0A1H4KC53</accession>
<dbReference type="PANTHER" id="PTHR43133:SF52">
    <property type="entry name" value="ECF RNA POLYMERASE SIGMA FACTOR SIGL"/>
    <property type="match status" value="1"/>
</dbReference>
<dbReference type="SUPFAM" id="SSF88659">
    <property type="entry name" value="Sigma3 and sigma4 domains of RNA polymerase sigma factors"/>
    <property type="match status" value="1"/>
</dbReference>
<keyword evidence="9" id="KW-1185">Reference proteome</keyword>
<dbReference type="AlphaFoldDB" id="A0A1H4KC53"/>
<evidence type="ECO:0000256" key="4">
    <source>
        <dbReference type="ARBA" id="ARBA00023125"/>
    </source>
</evidence>
<evidence type="ECO:0000256" key="6">
    <source>
        <dbReference type="SAM" id="MobiDB-lite"/>
    </source>
</evidence>